<name>A0A1L8R779_9ENTE</name>
<evidence type="ECO:0008006" key="5">
    <source>
        <dbReference type="Google" id="ProtNLM"/>
    </source>
</evidence>
<proteinExistence type="predicted"/>
<dbReference type="InterPro" id="IPR010330">
    <property type="entry name" value="CoiA_nuc"/>
</dbReference>
<protein>
    <recommendedName>
        <fullName evidence="5">Competence protein CoiA</fullName>
    </recommendedName>
</protein>
<feature type="domain" description="Competence protein CoiA nuclease-like" evidence="1">
    <location>
        <begin position="64"/>
        <end position="180"/>
    </location>
</feature>
<organism evidence="3 4">
    <name type="scientific">Enterococcus canintestini</name>
    <dbReference type="NCBI Taxonomy" id="317010"/>
    <lineage>
        <taxon>Bacteria</taxon>
        <taxon>Bacillati</taxon>
        <taxon>Bacillota</taxon>
        <taxon>Bacilli</taxon>
        <taxon>Lactobacillales</taxon>
        <taxon>Enterococcaceae</taxon>
        <taxon>Enterococcus</taxon>
    </lineage>
</organism>
<dbReference type="STRING" id="317010.RU96_GL002162"/>
<dbReference type="InterPro" id="IPR057253">
    <property type="entry name" value="CoiA-like_N"/>
</dbReference>
<evidence type="ECO:0000259" key="2">
    <source>
        <dbReference type="Pfam" id="PF25164"/>
    </source>
</evidence>
<dbReference type="Proteomes" id="UP000182835">
    <property type="component" value="Unassembled WGS sequence"/>
</dbReference>
<sequence>MWGMKMLIAKNKKGELVSALNAKREEEFVCPACEKKLCLKHGQKQQPHFAHWKKDACQTLSEGETTEHLMGKVWLSQRLPNSSLEVYLPLLKQRPDLLLAQTPIEFQCSSLSLQRFKERTYNYLNYQYEPWWIVGKKFVPSQQMSQLQKGFCYWAKTAYLWHLDITAQQLRVYYLTSWDYNRGFHWQCQNIAQDSSLTQKNSASLNLKPTTTYWHTVAYKRFLRQRLFRRQPRFLRLQHFFYLKRENLLELPFWCYASSRYHFFFEHELLVLRWLFLQSKNWQHWLWQLAKLEWQWDFPLVCQKSILREIYLECQVLSGQKKGSFSPPK</sequence>
<evidence type="ECO:0000313" key="4">
    <source>
        <dbReference type="Proteomes" id="UP000182835"/>
    </source>
</evidence>
<reference evidence="3 4" key="1">
    <citation type="submission" date="2014-12" db="EMBL/GenBank/DDBJ databases">
        <title>Draft genome sequences of 29 type strains of Enterococci.</title>
        <authorList>
            <person name="Zhong Z."/>
            <person name="Sun Z."/>
            <person name="Liu W."/>
            <person name="Zhang W."/>
            <person name="Zhang H."/>
        </authorList>
    </citation>
    <scope>NUCLEOTIDE SEQUENCE [LARGE SCALE GENOMIC DNA]</scope>
    <source>
        <strain evidence="3 4">DSM 21207</strain>
    </source>
</reference>
<dbReference type="Pfam" id="PF06054">
    <property type="entry name" value="CoiA_nuc"/>
    <property type="match status" value="1"/>
</dbReference>
<dbReference type="Pfam" id="PF25164">
    <property type="entry name" value="CoiA_N"/>
    <property type="match status" value="1"/>
</dbReference>
<evidence type="ECO:0000313" key="3">
    <source>
        <dbReference type="EMBL" id="OJG15613.1"/>
    </source>
</evidence>
<accession>A0A1L8R779</accession>
<gene>
    <name evidence="3" type="ORF">RU96_GL002162</name>
</gene>
<evidence type="ECO:0000259" key="1">
    <source>
        <dbReference type="Pfam" id="PF06054"/>
    </source>
</evidence>
<dbReference type="AlphaFoldDB" id="A0A1L8R779"/>
<dbReference type="EMBL" id="JXKG01000006">
    <property type="protein sequence ID" value="OJG15613.1"/>
    <property type="molecule type" value="Genomic_DNA"/>
</dbReference>
<comment type="caution">
    <text evidence="3">The sequence shown here is derived from an EMBL/GenBank/DDBJ whole genome shotgun (WGS) entry which is preliminary data.</text>
</comment>
<feature type="domain" description="Competence protein CoiA-like N-terminal" evidence="2">
    <location>
        <begin position="20"/>
        <end position="59"/>
    </location>
</feature>